<dbReference type="EMBL" id="MKCS01000002">
    <property type="protein sequence ID" value="OHX11224.1"/>
    <property type="molecule type" value="Genomic_DNA"/>
</dbReference>
<evidence type="ECO:0000313" key="3">
    <source>
        <dbReference type="Proteomes" id="UP000180088"/>
    </source>
</evidence>
<dbReference type="AlphaFoldDB" id="A0A1S1WVC1"/>
<proteinExistence type="predicted"/>
<evidence type="ECO:0000256" key="1">
    <source>
        <dbReference type="SAM" id="MobiDB-lite"/>
    </source>
</evidence>
<reference evidence="2 3" key="1">
    <citation type="submission" date="2016-09" db="EMBL/GenBank/DDBJ databases">
        <title>Chromobacterium muskegensis sp. nov., an insecticidal bacterium isolated from Sphagnum bogs.</title>
        <authorList>
            <person name="Sparks M.E."/>
            <person name="Blackburn M.B."/>
            <person name="Gundersen-Rindal D.E."/>
            <person name="Mitchell A."/>
            <person name="Farrar R."/>
            <person name="Kuhar D."/>
        </authorList>
    </citation>
    <scope>NUCLEOTIDE SEQUENCE [LARGE SCALE GENOMIC DNA]</scope>
    <source>
        <strain evidence="2 3">37-2</strain>
    </source>
</reference>
<organism evidence="2 3">
    <name type="scientific">Chromobacterium sphagni</name>
    <dbReference type="NCBI Taxonomy" id="1903179"/>
    <lineage>
        <taxon>Bacteria</taxon>
        <taxon>Pseudomonadati</taxon>
        <taxon>Pseudomonadota</taxon>
        <taxon>Betaproteobacteria</taxon>
        <taxon>Neisseriales</taxon>
        <taxon>Chromobacteriaceae</taxon>
        <taxon>Chromobacterium</taxon>
    </lineage>
</organism>
<name>A0A1S1WVC1_9NEIS</name>
<sequence>MNKPNQSNAAPGAPKQATPDQKPAVETPKTGCETPTPNQGQPHKPGTPAYDPAKDPAKTPAAHETSAHESSTGYKPPRY</sequence>
<dbReference type="RefSeq" id="WP_071116469.1">
    <property type="nucleotide sequence ID" value="NZ_MKCS01000002.1"/>
</dbReference>
<comment type="caution">
    <text evidence="2">The sequence shown here is derived from an EMBL/GenBank/DDBJ whole genome shotgun (WGS) entry which is preliminary data.</text>
</comment>
<dbReference type="Proteomes" id="UP000180088">
    <property type="component" value="Unassembled WGS sequence"/>
</dbReference>
<feature type="region of interest" description="Disordered" evidence="1">
    <location>
        <begin position="1"/>
        <end position="79"/>
    </location>
</feature>
<dbReference type="STRING" id="1903179.BI347_16110"/>
<protein>
    <submittedName>
        <fullName evidence="2">Uncharacterized protein</fullName>
    </submittedName>
</protein>
<evidence type="ECO:0000313" key="2">
    <source>
        <dbReference type="EMBL" id="OHX11224.1"/>
    </source>
</evidence>
<accession>A0A1S1WVC1</accession>
<gene>
    <name evidence="2" type="ORF">BI347_16110</name>
</gene>